<evidence type="ECO:0000259" key="6">
    <source>
        <dbReference type="PROSITE" id="PS51194"/>
    </source>
</evidence>
<dbReference type="SMART" id="SM00487">
    <property type="entry name" value="DEXDc"/>
    <property type="match status" value="1"/>
</dbReference>
<feature type="domain" description="Helicase C-terminal" evidence="6">
    <location>
        <begin position="425"/>
        <end position="591"/>
    </location>
</feature>
<dbReference type="Proteomes" id="UP001500928">
    <property type="component" value="Unassembled WGS sequence"/>
</dbReference>
<name>A0ABP9ASC0_9PSEU</name>
<dbReference type="InterPro" id="IPR057342">
    <property type="entry name" value="DEXDc_RapA"/>
</dbReference>
<proteinExistence type="predicted"/>
<keyword evidence="4" id="KW-0067">ATP-binding</keyword>
<evidence type="ECO:0000313" key="8">
    <source>
        <dbReference type="Proteomes" id="UP001500928"/>
    </source>
</evidence>
<evidence type="ECO:0000313" key="7">
    <source>
        <dbReference type="EMBL" id="GAA4785571.1"/>
    </source>
</evidence>
<evidence type="ECO:0000256" key="4">
    <source>
        <dbReference type="ARBA" id="ARBA00022840"/>
    </source>
</evidence>
<feature type="domain" description="Helicase ATP-binding" evidence="5">
    <location>
        <begin position="120"/>
        <end position="289"/>
    </location>
</feature>
<dbReference type="PROSITE" id="PS51194">
    <property type="entry name" value="HELICASE_CTER"/>
    <property type="match status" value="1"/>
</dbReference>
<evidence type="ECO:0000259" key="5">
    <source>
        <dbReference type="PROSITE" id="PS51192"/>
    </source>
</evidence>
<dbReference type="InterPro" id="IPR001650">
    <property type="entry name" value="Helicase_C-like"/>
</dbReference>
<evidence type="ECO:0000256" key="2">
    <source>
        <dbReference type="ARBA" id="ARBA00022801"/>
    </source>
</evidence>
<evidence type="ECO:0000256" key="1">
    <source>
        <dbReference type="ARBA" id="ARBA00022741"/>
    </source>
</evidence>
<comment type="caution">
    <text evidence="7">The sequence shown here is derived from an EMBL/GenBank/DDBJ whole genome shotgun (WGS) entry which is preliminary data.</text>
</comment>
<organism evidence="7 8">
    <name type="scientific">Actinomycetospora chlora</name>
    <dbReference type="NCBI Taxonomy" id="663608"/>
    <lineage>
        <taxon>Bacteria</taxon>
        <taxon>Bacillati</taxon>
        <taxon>Actinomycetota</taxon>
        <taxon>Actinomycetes</taxon>
        <taxon>Pseudonocardiales</taxon>
        <taxon>Pseudonocardiaceae</taxon>
        <taxon>Actinomycetospora</taxon>
    </lineage>
</organism>
<keyword evidence="1" id="KW-0547">Nucleotide-binding</keyword>
<dbReference type="InterPro" id="IPR038718">
    <property type="entry name" value="SNF2-like_sf"/>
</dbReference>
<protein>
    <submittedName>
        <fullName evidence="7">DEAD/DEAH box helicase</fullName>
    </submittedName>
</protein>
<keyword evidence="3 7" id="KW-0347">Helicase</keyword>
<dbReference type="PROSITE" id="PS51192">
    <property type="entry name" value="HELICASE_ATP_BIND_1"/>
    <property type="match status" value="1"/>
</dbReference>
<dbReference type="PANTHER" id="PTHR45766:SF6">
    <property type="entry name" value="SWI_SNF-RELATED MATRIX-ASSOCIATED ACTIN-DEPENDENT REGULATOR OF CHROMATIN SUBFAMILY A-LIKE PROTEIN 1"/>
    <property type="match status" value="1"/>
</dbReference>
<dbReference type="InterPro" id="IPR049730">
    <property type="entry name" value="SNF2/RAD54-like_C"/>
</dbReference>
<dbReference type="PANTHER" id="PTHR45766">
    <property type="entry name" value="DNA ANNEALING HELICASE AND ENDONUCLEASE ZRANB3 FAMILY MEMBER"/>
    <property type="match status" value="1"/>
</dbReference>
<accession>A0ABP9ASC0</accession>
<dbReference type="CDD" id="cd18011">
    <property type="entry name" value="DEXDc_RapA"/>
    <property type="match status" value="1"/>
</dbReference>
<dbReference type="InterPro" id="IPR000330">
    <property type="entry name" value="SNF2_N"/>
</dbReference>
<evidence type="ECO:0000256" key="3">
    <source>
        <dbReference type="ARBA" id="ARBA00022806"/>
    </source>
</evidence>
<reference evidence="8" key="1">
    <citation type="journal article" date="2019" name="Int. J. Syst. Evol. Microbiol.">
        <title>The Global Catalogue of Microorganisms (GCM) 10K type strain sequencing project: providing services to taxonomists for standard genome sequencing and annotation.</title>
        <authorList>
            <consortium name="The Broad Institute Genomics Platform"/>
            <consortium name="The Broad Institute Genome Sequencing Center for Infectious Disease"/>
            <person name="Wu L."/>
            <person name="Ma J."/>
        </authorList>
    </citation>
    <scope>NUCLEOTIDE SEQUENCE [LARGE SCALE GENOMIC DNA]</scope>
    <source>
        <strain evidence="8">JCM 17979</strain>
    </source>
</reference>
<gene>
    <name evidence="7" type="ORF">GCM10023200_19380</name>
</gene>
<dbReference type="RefSeq" id="WP_345413543.1">
    <property type="nucleotide sequence ID" value="NZ_BAABHO010000012.1"/>
</dbReference>
<dbReference type="Pfam" id="PF00271">
    <property type="entry name" value="Helicase_C"/>
    <property type="match status" value="1"/>
</dbReference>
<dbReference type="InterPro" id="IPR027417">
    <property type="entry name" value="P-loop_NTPase"/>
</dbReference>
<dbReference type="GO" id="GO:0004386">
    <property type="term" value="F:helicase activity"/>
    <property type="evidence" value="ECO:0007669"/>
    <property type="project" value="UniProtKB-KW"/>
</dbReference>
<keyword evidence="8" id="KW-1185">Reference proteome</keyword>
<dbReference type="Gene3D" id="3.40.50.300">
    <property type="entry name" value="P-loop containing nucleotide triphosphate hydrolases"/>
    <property type="match status" value="1"/>
</dbReference>
<dbReference type="EMBL" id="BAABHO010000012">
    <property type="protein sequence ID" value="GAA4785571.1"/>
    <property type="molecule type" value="Genomic_DNA"/>
</dbReference>
<keyword evidence="2" id="KW-0378">Hydrolase</keyword>
<dbReference type="Pfam" id="PF00176">
    <property type="entry name" value="SNF2-rel_dom"/>
    <property type="match status" value="1"/>
</dbReference>
<dbReference type="InterPro" id="IPR014001">
    <property type="entry name" value="Helicase_ATP-bd"/>
</dbReference>
<sequence>MTAETGFAAGGAVVVRDEEWIVSSCERAGEGWRLRCTGSSELVRGTTATFFTGLDEIEPLDPAAAELVQDDSPRFRRSRLWVEAVLRKTPVPLHEPGLTISHDMLLDPLDYQRQAVATALDAQRLRPRLLIADAVGLGKTLEIGMILAELARRGRAERVLVVTPRHVLEQMQYELWTRFALPLVRLDSEGIQKVRQQLPASRNPFTYFPRVIVSIDTLKSARYRAHLERHHWDAVVIDESHNVTNAAAQRSELAQVLARQTDALILASATPHNGRAESFAGLINLLDPTAIVDPADYDVRDIRHLFVRRHRHSPDVAREVGHMWAERPEPEVLSVKATPGEDAVATELSTTWLHPGSGGSPITGGGRQLFPWTLAKAFLSSPAAFAETVENRQKTLAQKGETHTLEGQALARLAALADEVTGSAKLDALVAHLERIGVGKGRDNRVVLFSERVVTLHWLRRELPRLLGVPESAFAVLHGGLPDDEQMRVVEAFRLAASPLRVLITGDVASEGVNLHKRCHDLVHVDIPWSLIRIEQRNGRIDRYGQQHPPRIAALALTTSNERFSGDVRVITRLLDKEHKAHLALGDAASLLHLHDAGREEDEVRRVLENGTSIDIAIPDPTPPASVDFDDDAAFDELFAGLGDPPAPTPPVVDRASLFDREVDFLREALAEAFDQPTASPRAGGVGWAEHPDEGLVELTPPSDLMARLRVLPDSYLAQRKVKEKLLLAVTAEHGEDHLRRAVDDTAAGAKQTQWPLAHYLSPLHPVLDWAADRALTRLGRNQVPVATAAVDRPTAIVLGTLTNQRGQVVLRACVGMQFLPGGGTPVVVPDADDVLRAAGFRADAVNTGAPIDLAAHRDLVPASVEQMRRHMAMLKEQRAAVVSEPLRQAAREVRDWRRRSEERAATLAPNAAKAARRRIEEHGTQAQRLVASLSARSEPMVRVLLLLVPGGQTS</sequence>
<dbReference type="CDD" id="cd18793">
    <property type="entry name" value="SF2_C_SNF"/>
    <property type="match status" value="1"/>
</dbReference>
<dbReference type="Gene3D" id="3.40.50.10810">
    <property type="entry name" value="Tandem AAA-ATPase domain"/>
    <property type="match status" value="1"/>
</dbReference>
<dbReference type="SUPFAM" id="SSF52540">
    <property type="entry name" value="P-loop containing nucleoside triphosphate hydrolases"/>
    <property type="match status" value="2"/>
</dbReference>
<dbReference type="SMART" id="SM00490">
    <property type="entry name" value="HELICc"/>
    <property type="match status" value="1"/>
</dbReference>